<dbReference type="SUPFAM" id="SSF54106">
    <property type="entry name" value="LysM domain"/>
    <property type="match status" value="1"/>
</dbReference>
<dbReference type="InterPro" id="IPR011055">
    <property type="entry name" value="Dup_hybrid_motif"/>
</dbReference>
<dbReference type="PANTHER" id="PTHR21666:SF270">
    <property type="entry name" value="MUREIN HYDROLASE ACTIVATOR ENVC"/>
    <property type="match status" value="1"/>
</dbReference>
<reference evidence="5" key="1">
    <citation type="submission" date="2019-08" db="EMBL/GenBank/DDBJ databases">
        <authorList>
            <person name="Kucharzyk K."/>
            <person name="Murdoch R.W."/>
            <person name="Higgins S."/>
            <person name="Loffler F."/>
        </authorList>
    </citation>
    <scope>NUCLEOTIDE SEQUENCE</scope>
</reference>
<evidence type="ECO:0000256" key="1">
    <source>
        <dbReference type="ARBA" id="ARBA00022729"/>
    </source>
</evidence>
<dbReference type="EMBL" id="VSSQ01010923">
    <property type="protein sequence ID" value="MPM45557.1"/>
    <property type="molecule type" value="Genomic_DNA"/>
</dbReference>
<dbReference type="GO" id="GO:0004222">
    <property type="term" value="F:metalloendopeptidase activity"/>
    <property type="evidence" value="ECO:0007669"/>
    <property type="project" value="TreeGrafter"/>
</dbReference>
<dbReference type="CDD" id="cd12797">
    <property type="entry name" value="M23_peptidase"/>
    <property type="match status" value="1"/>
</dbReference>
<dbReference type="InterPro" id="IPR018392">
    <property type="entry name" value="LysM"/>
</dbReference>
<organism evidence="5">
    <name type="scientific">bioreactor metagenome</name>
    <dbReference type="NCBI Taxonomy" id="1076179"/>
    <lineage>
        <taxon>unclassified sequences</taxon>
        <taxon>metagenomes</taxon>
        <taxon>ecological metagenomes</taxon>
    </lineage>
</organism>
<proteinExistence type="predicted"/>
<dbReference type="AlphaFoldDB" id="A0A644ZXT0"/>
<comment type="caution">
    <text evidence="5">The sequence shown here is derived from an EMBL/GenBank/DDBJ whole genome shotgun (WGS) entry which is preliminary data.</text>
</comment>
<dbReference type="PANTHER" id="PTHR21666">
    <property type="entry name" value="PEPTIDASE-RELATED"/>
    <property type="match status" value="1"/>
</dbReference>
<dbReference type="PROSITE" id="PS51109">
    <property type="entry name" value="G5"/>
    <property type="match status" value="1"/>
</dbReference>
<evidence type="ECO:0000259" key="4">
    <source>
        <dbReference type="PROSITE" id="PS51782"/>
    </source>
</evidence>
<feature type="domain" description="G5" evidence="3">
    <location>
        <begin position="299"/>
        <end position="380"/>
    </location>
</feature>
<dbReference type="Pfam" id="PF07501">
    <property type="entry name" value="G5"/>
    <property type="match status" value="1"/>
</dbReference>
<keyword evidence="2" id="KW-0472">Membrane</keyword>
<dbReference type="PROSITE" id="PS51782">
    <property type="entry name" value="LYSM"/>
    <property type="match status" value="1"/>
</dbReference>
<dbReference type="InterPro" id="IPR011098">
    <property type="entry name" value="G5_dom"/>
</dbReference>
<feature type="transmembrane region" description="Helical" evidence="2">
    <location>
        <begin position="75"/>
        <end position="94"/>
    </location>
</feature>
<accession>A0A644ZXT0</accession>
<dbReference type="CDD" id="cd00118">
    <property type="entry name" value="LysM"/>
    <property type="match status" value="1"/>
</dbReference>
<name>A0A644ZXT0_9ZZZZ</name>
<dbReference type="Pfam" id="PF01476">
    <property type="entry name" value="LysM"/>
    <property type="match status" value="1"/>
</dbReference>
<protein>
    <submittedName>
        <fullName evidence="5">Uncharacterized protein</fullName>
    </submittedName>
</protein>
<dbReference type="Pfam" id="PF01551">
    <property type="entry name" value="Peptidase_M23"/>
    <property type="match status" value="1"/>
</dbReference>
<dbReference type="Gene3D" id="3.10.350.10">
    <property type="entry name" value="LysM domain"/>
    <property type="match status" value="1"/>
</dbReference>
<dbReference type="SMART" id="SM01208">
    <property type="entry name" value="G5"/>
    <property type="match status" value="1"/>
</dbReference>
<evidence type="ECO:0000313" key="5">
    <source>
        <dbReference type="EMBL" id="MPM45557.1"/>
    </source>
</evidence>
<keyword evidence="2" id="KW-1133">Transmembrane helix</keyword>
<dbReference type="InterPro" id="IPR036779">
    <property type="entry name" value="LysM_dom_sf"/>
</dbReference>
<evidence type="ECO:0000256" key="2">
    <source>
        <dbReference type="SAM" id="Phobius"/>
    </source>
</evidence>
<evidence type="ECO:0000259" key="3">
    <source>
        <dbReference type="PROSITE" id="PS51109"/>
    </source>
</evidence>
<gene>
    <name evidence="5" type="ORF">SDC9_92245</name>
</gene>
<feature type="domain" description="LysM" evidence="4">
    <location>
        <begin position="251"/>
        <end position="299"/>
    </location>
</feature>
<dbReference type="SMART" id="SM00257">
    <property type="entry name" value="LysM"/>
    <property type="match status" value="1"/>
</dbReference>
<dbReference type="InterPro" id="IPR016047">
    <property type="entry name" value="M23ase_b-sheet_dom"/>
</dbReference>
<dbReference type="InterPro" id="IPR050570">
    <property type="entry name" value="Cell_wall_metabolism_enzyme"/>
</dbReference>
<keyword evidence="1" id="KW-0732">Signal</keyword>
<dbReference type="Gene3D" id="2.70.70.10">
    <property type="entry name" value="Glucose Permease (Domain IIA)"/>
    <property type="match status" value="1"/>
</dbReference>
<dbReference type="SUPFAM" id="SSF51261">
    <property type="entry name" value="Duplicated hybrid motif"/>
    <property type="match status" value="1"/>
</dbReference>
<dbReference type="Gene3D" id="2.20.230.10">
    <property type="entry name" value="Resuscitation-promoting factor rpfb"/>
    <property type="match status" value="1"/>
</dbReference>
<sequence length="509" mass="56820">MLMRIRQRGSFLLIQNFIREGLRQVRRTLDHILSPELAIMERKLAKKRIVQPIWNQQKLLWQKLRYSYYSRQKRIAHTLVAVLMTSFIMAGAAFPRVVYQVRVEDATIGTVRSTAVVEQIVKDYLSEKKGDAPYQLVIDPAVSYYPIRQKSSLTSVEQLKTELLQHVTVKAQASVIRVADKVSIALATSADVNQVLDNVKMFYTGNNKGIETLQAQFTDELTVRREVVELSNIKTISEATSLMVSGSEKRQVVTIAAGDTLWDIAMSQSISVDELLAKNPEAAYLQPGDQLVITQAEPIVGVVTNETTREESVIPYETETRYSDNLYVTDVQELVAGQNGLKAEEFAIVRQNGEEVSRVSLGLNIIQEPVTRVIVKGTQIPYGVGTGTFIWPMWGNVTAGYGWYEYGYHRGIDIASGYGRGTVMAADSGVVTDAGYDYFGLGYFVTINHNNGYVTRYGHLSSILVSYGQAVRQGDAIGIEGNTGYSFGTHLHFEIHVNGARVNPYYYLP</sequence>
<keyword evidence="2" id="KW-0812">Transmembrane</keyword>